<dbReference type="PANTHER" id="PTHR12591:SF5">
    <property type="entry name" value="GLUCOSE-6-PHOSPHATASE"/>
    <property type="match status" value="1"/>
</dbReference>
<feature type="transmembrane region" description="Helical" evidence="12">
    <location>
        <begin position="170"/>
        <end position="194"/>
    </location>
</feature>
<evidence type="ECO:0000256" key="7">
    <source>
        <dbReference type="ARBA" id="ARBA00022801"/>
    </source>
</evidence>
<dbReference type="GO" id="GO:0006094">
    <property type="term" value="P:gluconeogenesis"/>
    <property type="evidence" value="ECO:0007669"/>
    <property type="project" value="UniProtKB-UniPathway"/>
</dbReference>
<evidence type="ECO:0000256" key="4">
    <source>
        <dbReference type="ARBA" id="ARBA00012634"/>
    </source>
</evidence>
<evidence type="ECO:0000256" key="2">
    <source>
        <dbReference type="ARBA" id="ARBA00004742"/>
    </source>
</evidence>
<keyword evidence="9 12" id="KW-1133">Transmembrane helix</keyword>
<dbReference type="EC" id="3.1.3.9" evidence="4"/>
<dbReference type="AlphaFoldDB" id="A0A8C7D7X8"/>
<comment type="similarity">
    <text evidence="3">Belongs to the glucose-6-phosphatase family.</text>
</comment>
<dbReference type="InterPro" id="IPR016275">
    <property type="entry name" value="Glucose-6-phosphatase"/>
</dbReference>
<evidence type="ECO:0000259" key="13">
    <source>
        <dbReference type="SMART" id="SM00014"/>
    </source>
</evidence>
<feature type="domain" description="Phosphatidic acid phosphatase type 2/haloperoxidase" evidence="13">
    <location>
        <begin position="33"/>
        <end position="152"/>
    </location>
</feature>
<evidence type="ECO:0000256" key="3">
    <source>
        <dbReference type="ARBA" id="ARBA00009266"/>
    </source>
</evidence>
<dbReference type="UniPathway" id="UPA00138"/>
<evidence type="ECO:0000256" key="9">
    <source>
        <dbReference type="ARBA" id="ARBA00022989"/>
    </source>
</evidence>
<dbReference type="SMART" id="SM00014">
    <property type="entry name" value="acidPPc"/>
    <property type="match status" value="1"/>
</dbReference>
<reference evidence="14" key="1">
    <citation type="submission" date="2025-08" db="UniProtKB">
        <authorList>
            <consortium name="Ensembl"/>
        </authorList>
    </citation>
    <scope>IDENTIFICATION</scope>
</reference>
<keyword evidence="10 12" id="KW-0472">Membrane</keyword>
<evidence type="ECO:0000313" key="14">
    <source>
        <dbReference type="Ensembl" id="ENSOKIP00005016738.1"/>
    </source>
</evidence>
<reference evidence="14" key="2">
    <citation type="submission" date="2025-09" db="UniProtKB">
        <authorList>
            <consortium name="Ensembl"/>
        </authorList>
    </citation>
    <scope>IDENTIFICATION</scope>
</reference>
<feature type="binding site" evidence="11">
    <location>
        <position position="126"/>
    </location>
    <ligand>
        <name>substrate</name>
    </ligand>
</feature>
<dbReference type="Pfam" id="PF01569">
    <property type="entry name" value="PAP2"/>
    <property type="match status" value="1"/>
</dbReference>
<dbReference type="GO" id="GO:0051156">
    <property type="term" value="P:glucose 6-phosphate metabolic process"/>
    <property type="evidence" value="ECO:0007669"/>
    <property type="project" value="TreeGrafter"/>
</dbReference>
<feature type="transmembrane region" description="Helical" evidence="12">
    <location>
        <begin position="273"/>
        <end position="302"/>
    </location>
</feature>
<evidence type="ECO:0000256" key="5">
    <source>
        <dbReference type="ARBA" id="ARBA00022432"/>
    </source>
</evidence>
<evidence type="ECO:0000256" key="11">
    <source>
        <dbReference type="PIRSR" id="PIRSR000905-2"/>
    </source>
</evidence>
<dbReference type="GO" id="GO:0005789">
    <property type="term" value="C:endoplasmic reticulum membrane"/>
    <property type="evidence" value="ECO:0007669"/>
    <property type="project" value="UniProtKB-SubCell"/>
</dbReference>
<evidence type="ECO:0000256" key="12">
    <source>
        <dbReference type="SAM" id="Phobius"/>
    </source>
</evidence>
<sequence>MGIMRDGLASTVADLHTTFFCFFPSWFYLRRDVGVKLIWVAAIWDWLNLVLKWVLFGERHYFPCLKQLHITCETGPKLWKNYHGSIYLQITPLISAGPCVLFISRFLQLGLWMLLCTVELLVCMSRVYMAAHFPHHVISGVIMGIMVAEFFSRVQWIYRTSLRKYFNTTIFRLSFAVGFYVLLKALGVDLLWTLEKAQKWCVRAEWVHMDSTPFASLLRNMDTLFGLGLGVHSLLYTESKKNSSPPFRVGCITVSLLLLHILDGLMFPSRNQATFYVLSVSKCAAALFIPTALVPGGLSWIFPV</sequence>
<feature type="transmembrane region" description="Helical" evidence="12">
    <location>
        <begin position="86"/>
        <end position="104"/>
    </location>
</feature>
<dbReference type="Gene3D" id="1.20.144.10">
    <property type="entry name" value="Phosphatidic acid phosphatase type 2/haloperoxidase"/>
    <property type="match status" value="1"/>
</dbReference>
<dbReference type="GeneTree" id="ENSGT00950000183150"/>
<dbReference type="PANTHER" id="PTHR12591">
    <property type="entry name" value="GLUCOSE-6-PHOSPHATASE"/>
    <property type="match status" value="1"/>
</dbReference>
<comment type="subcellular location">
    <subcellularLocation>
        <location evidence="1">Endoplasmic reticulum membrane</location>
        <topology evidence="1">Multi-pass membrane protein</topology>
    </subcellularLocation>
</comment>
<accession>A0A8C7D7X8</accession>
<keyword evidence="6 12" id="KW-0812">Transmembrane</keyword>
<dbReference type="SUPFAM" id="SSF48317">
    <property type="entry name" value="Acid phosphatase/Vanadium-dependent haloperoxidase"/>
    <property type="match status" value="1"/>
</dbReference>
<evidence type="ECO:0000256" key="1">
    <source>
        <dbReference type="ARBA" id="ARBA00004477"/>
    </source>
</evidence>
<evidence type="ECO:0000313" key="15">
    <source>
        <dbReference type="Proteomes" id="UP000694557"/>
    </source>
</evidence>
<dbReference type="InterPro" id="IPR000326">
    <property type="entry name" value="PAP2/HPO"/>
</dbReference>
<dbReference type="Ensembl" id="ENSOKIT00005017823.1">
    <property type="protein sequence ID" value="ENSOKIP00005016738.1"/>
    <property type="gene ID" value="ENSOKIG00005007401.1"/>
</dbReference>
<evidence type="ECO:0000256" key="6">
    <source>
        <dbReference type="ARBA" id="ARBA00022692"/>
    </source>
</evidence>
<dbReference type="GO" id="GO:0004346">
    <property type="term" value="F:glucose-6-phosphatase activity"/>
    <property type="evidence" value="ECO:0007669"/>
    <property type="project" value="UniProtKB-EC"/>
</dbReference>
<evidence type="ECO:0000256" key="8">
    <source>
        <dbReference type="ARBA" id="ARBA00022824"/>
    </source>
</evidence>
<dbReference type="Proteomes" id="UP000694557">
    <property type="component" value="Unassembled WGS sequence"/>
</dbReference>
<keyword evidence="7" id="KW-0378">Hydrolase</keyword>
<comment type="pathway">
    <text evidence="2">Carbohydrate biosynthesis; gluconeogenesis.</text>
</comment>
<keyword evidence="15" id="KW-1185">Reference proteome</keyword>
<gene>
    <name evidence="14" type="primary">LOC116355515</name>
</gene>
<proteinExistence type="inferred from homology"/>
<evidence type="ECO:0000256" key="10">
    <source>
        <dbReference type="ARBA" id="ARBA00023136"/>
    </source>
</evidence>
<dbReference type="InterPro" id="IPR036938">
    <property type="entry name" value="PAP2/HPO_sf"/>
</dbReference>
<feature type="binding site" evidence="11">
    <location>
        <position position="59"/>
    </location>
    <ligand>
        <name>substrate</name>
    </ligand>
</feature>
<organism evidence="14 15">
    <name type="scientific">Oncorhynchus kisutch</name>
    <name type="common">Coho salmon</name>
    <name type="synonym">Salmo kisutch</name>
    <dbReference type="NCBI Taxonomy" id="8019"/>
    <lineage>
        <taxon>Eukaryota</taxon>
        <taxon>Metazoa</taxon>
        <taxon>Chordata</taxon>
        <taxon>Craniata</taxon>
        <taxon>Vertebrata</taxon>
        <taxon>Euteleostomi</taxon>
        <taxon>Actinopterygii</taxon>
        <taxon>Neopterygii</taxon>
        <taxon>Teleostei</taxon>
        <taxon>Protacanthopterygii</taxon>
        <taxon>Salmoniformes</taxon>
        <taxon>Salmonidae</taxon>
        <taxon>Salmoninae</taxon>
        <taxon>Oncorhynchus</taxon>
    </lineage>
</organism>
<feature type="transmembrane region" description="Helical" evidence="12">
    <location>
        <begin position="137"/>
        <end position="158"/>
    </location>
</feature>
<feature type="transmembrane region" description="Helical" evidence="12">
    <location>
        <begin position="247"/>
        <end position="267"/>
    </location>
</feature>
<dbReference type="PIRSF" id="PIRSF000905">
    <property type="entry name" value="Glucose-6-phosphatase"/>
    <property type="match status" value="1"/>
</dbReference>
<protein>
    <recommendedName>
        <fullName evidence="4">glucose-6-phosphatase</fullName>
        <ecNumber evidence="4">3.1.3.9</ecNumber>
    </recommendedName>
</protein>
<keyword evidence="5" id="KW-0312">Gluconeogenesis</keyword>
<feature type="transmembrane region" description="Helical" evidence="12">
    <location>
        <begin position="111"/>
        <end position="131"/>
    </location>
</feature>
<name>A0A8C7D7X8_ONCKI</name>
<keyword evidence="8" id="KW-0256">Endoplasmic reticulum</keyword>